<dbReference type="InterPro" id="IPR013321">
    <property type="entry name" value="Arc_rbn_hlx_hlx"/>
</dbReference>
<dbReference type="GO" id="GO:0006355">
    <property type="term" value="P:regulation of DNA-templated transcription"/>
    <property type="evidence" value="ECO:0007669"/>
    <property type="project" value="InterPro"/>
</dbReference>
<dbReference type="Gene3D" id="1.10.1220.10">
    <property type="entry name" value="Met repressor-like"/>
    <property type="match status" value="1"/>
</dbReference>
<organism evidence="3 4">
    <name type="scientific">Pelagibacterium lacus</name>
    <dbReference type="NCBI Taxonomy" id="2282655"/>
    <lineage>
        <taxon>Bacteria</taxon>
        <taxon>Pseudomonadati</taxon>
        <taxon>Pseudomonadota</taxon>
        <taxon>Alphaproteobacteria</taxon>
        <taxon>Hyphomicrobiales</taxon>
        <taxon>Devosiaceae</taxon>
        <taxon>Pelagibacterium</taxon>
    </lineage>
</organism>
<accession>A0A369VYZ1</accession>
<comment type="caution">
    <text evidence="3">The sequence shown here is derived from an EMBL/GenBank/DDBJ whole genome shotgun (WGS) entry which is preliminary data.</text>
</comment>
<dbReference type="GO" id="GO:0000987">
    <property type="term" value="F:cis-regulatory region sequence-specific DNA binding"/>
    <property type="evidence" value="ECO:0007669"/>
    <property type="project" value="InterPro"/>
</dbReference>
<dbReference type="PIRSF" id="PIRSF003108">
    <property type="entry name" value="DinJ"/>
    <property type="match status" value="1"/>
</dbReference>
<name>A0A369VYZ1_9HYPH</name>
<dbReference type="Proteomes" id="UP000253759">
    <property type="component" value="Unassembled WGS sequence"/>
</dbReference>
<proteinExistence type="inferred from homology"/>
<dbReference type="GO" id="GO:0044010">
    <property type="term" value="P:single-species biofilm formation"/>
    <property type="evidence" value="ECO:0007669"/>
    <property type="project" value="InterPro"/>
</dbReference>
<dbReference type="AlphaFoldDB" id="A0A369VYZ1"/>
<dbReference type="EMBL" id="QQNH01000049">
    <property type="protein sequence ID" value="RDE07616.1"/>
    <property type="molecule type" value="Genomic_DNA"/>
</dbReference>
<reference evidence="4" key="1">
    <citation type="submission" date="2018-07" db="EMBL/GenBank/DDBJ databases">
        <authorList>
            <person name="Liu B.-T."/>
            <person name="Du Z."/>
        </authorList>
    </citation>
    <scope>NUCLEOTIDE SEQUENCE [LARGE SCALE GENOMIC DNA]</scope>
    <source>
        <strain evidence="4">XYN52</strain>
    </source>
</reference>
<evidence type="ECO:0000313" key="3">
    <source>
        <dbReference type="EMBL" id="RDE07616.1"/>
    </source>
</evidence>
<keyword evidence="2" id="KW-1277">Toxin-antitoxin system</keyword>
<dbReference type="InterPro" id="IPR007337">
    <property type="entry name" value="RelB/DinJ"/>
</dbReference>
<sequence>MAANAVVRARIDEEVKDQASAVLEEMGLTISDVLRMTLIRVARDKAIPFEIKIPNAETRAAMEEGRRIMKERRLRFQSAEEMFDALAKEAGES</sequence>
<dbReference type="InterPro" id="IPR026262">
    <property type="entry name" value="DinJ"/>
</dbReference>
<dbReference type="PANTHER" id="PTHR38781">
    <property type="entry name" value="ANTITOXIN DINJ-RELATED"/>
    <property type="match status" value="1"/>
</dbReference>
<dbReference type="OrthoDB" id="9799097at2"/>
<keyword evidence="4" id="KW-1185">Reference proteome</keyword>
<gene>
    <name evidence="3" type="ORF">DVH29_15790</name>
</gene>
<dbReference type="RefSeq" id="WP_114647147.1">
    <property type="nucleotide sequence ID" value="NZ_QQNH01000049.1"/>
</dbReference>
<evidence type="ECO:0000256" key="1">
    <source>
        <dbReference type="ARBA" id="ARBA00010562"/>
    </source>
</evidence>
<dbReference type="GO" id="GO:0006351">
    <property type="term" value="P:DNA-templated transcription"/>
    <property type="evidence" value="ECO:0007669"/>
    <property type="project" value="TreeGrafter"/>
</dbReference>
<evidence type="ECO:0000313" key="4">
    <source>
        <dbReference type="Proteomes" id="UP000253759"/>
    </source>
</evidence>
<evidence type="ECO:0000256" key="2">
    <source>
        <dbReference type="ARBA" id="ARBA00022649"/>
    </source>
</evidence>
<protein>
    <submittedName>
        <fullName evidence="3">Type II toxin-antitoxin system RelB/DinJ family antitoxin</fullName>
    </submittedName>
</protein>
<dbReference type="PANTHER" id="PTHR38781:SF1">
    <property type="entry name" value="ANTITOXIN DINJ-RELATED"/>
    <property type="match status" value="1"/>
</dbReference>
<dbReference type="Pfam" id="PF04221">
    <property type="entry name" value="RelB"/>
    <property type="match status" value="1"/>
</dbReference>
<dbReference type="NCBIfam" id="TIGR02384">
    <property type="entry name" value="RelB_DinJ"/>
    <property type="match status" value="1"/>
</dbReference>
<dbReference type="GO" id="GO:0015643">
    <property type="term" value="F:toxic substance binding"/>
    <property type="evidence" value="ECO:0007669"/>
    <property type="project" value="InterPro"/>
</dbReference>
<comment type="similarity">
    <text evidence="1">Belongs to the RelB/DinJ antitoxin family.</text>
</comment>